<name>A0A9N9L5U5_9HELO</name>
<proteinExistence type="predicted"/>
<evidence type="ECO:0000313" key="9">
    <source>
        <dbReference type="Proteomes" id="UP000696280"/>
    </source>
</evidence>
<dbReference type="OrthoDB" id="1924968at2759"/>
<protein>
    <recommendedName>
        <fullName evidence="7">Integral membrane bound transporter domain-containing protein</fullName>
    </recommendedName>
</protein>
<dbReference type="PRINTS" id="PR02047">
    <property type="entry name" value="BREFELDNASP4"/>
</dbReference>
<accession>A0A9N9L5U5</accession>
<evidence type="ECO:0000256" key="4">
    <source>
        <dbReference type="ARBA" id="ARBA00023136"/>
    </source>
</evidence>
<feature type="transmembrane region" description="Helical" evidence="6">
    <location>
        <begin position="793"/>
        <end position="810"/>
    </location>
</feature>
<feature type="region of interest" description="Disordered" evidence="5">
    <location>
        <begin position="1115"/>
        <end position="1140"/>
    </location>
</feature>
<organism evidence="8 9">
    <name type="scientific">Hymenoscyphus fraxineus</name>
    <dbReference type="NCBI Taxonomy" id="746836"/>
    <lineage>
        <taxon>Eukaryota</taxon>
        <taxon>Fungi</taxon>
        <taxon>Dikarya</taxon>
        <taxon>Ascomycota</taxon>
        <taxon>Pezizomycotina</taxon>
        <taxon>Leotiomycetes</taxon>
        <taxon>Helotiales</taxon>
        <taxon>Helotiaceae</taxon>
        <taxon>Hymenoscyphus</taxon>
    </lineage>
</organism>
<sequence>MASHDPFTSSPITPTSPRDDKTFNTRPILSSPKTHLPDPRSHASGSSSVANAVSNDFDAQTKRRRRLTFTRTGRHEEKADAQAAKHIRLQALNPGTKSSASSIYYGSFNHSPRRSRASSIRNFTGSGPTSPRVSINHSHLQALLQNLNMDLETYGVEETRDGFFDGSFSKPPKVNRDELLEDAEELLPAEFKKKHPLSPKHFLPRQWRDIQSVVRAVTTTRSGIKLAKSFLGFFIAYVLCLIPVVQTWLGRYSYIMVLSTIINHPGRTVGAQFDGAFQTSLGTAAGLGWGAFALWLSNSTSVASRGYGGILAAFLVLFMGTNAALRSYYVRIYQLVLSAGIAVIYTCLADTSQAVAWGKLFDYGIPWLLGQAICLVIACVVLPDAGARPLAVSLHTALGVMQDGLVLPNPNPTALHRKLALTFVNLSQAYRDLTLDFSVSRFPPSDVAALRNLMQAVIRSLLSLRMETVLFDNFERSDFGSPTRGANTPTRGFYTPTPLSPTPRGDDLDSPFSESSSEVFNMHSPSGYSTGETFADFNKKNRNRPPVIRTYTGEKAVRLVTGKLAQPTSKLLARMKSAFERCDAVLMEMSGYRQWLGPPVTVSSDLIGILTKLRKGIIKYDEAEESLMDNPALPPTYSDHPEVVELFLFVHPIRQAARTVEALLVKVMEMQQSQQKSKIYPPSYPFTKGMQRTNAQVRHDRGGVTAGFYFRSQTQLARTMRGMANVYKPLPHQKASPNTDEKSESFGLSRSDTIGKYEEEEDLALDRNAPKKRKIRYRLWLILHRLQGFEMRFALKVVIVTALLAIPGWLPQTQHWWNRNEAWWAVAMVWIMSHPRVGGNIQDLFTRALCVILGAVWGGLAYGAKNGNPFVMAAFASVYMLPMIYRFTQSSHPRSGIVGCISFVVVSLAAKADEGLPSVAQIAWTRGVAFTVGVVAAVVVSWVLWPFVARHELRKALAANMVYMSIIYRGVVAKYVYYEKGNEPGVEDIRKSEMLEGRLREGFVRIRQLMALTRHEIRLRGPFDPLPYSALIDASERFFEYLVSVRQSSLFFHPHYISNNDQAAETLLNYRRDAVAAILMNLYVLAGALRGGRKVPRYLPSPSLARKNLLDKMAEVESDSARDRDRDLSSPIDDDESSKPVNGVSRWSMVYSYSYSRALTGCVRELEGLIFWSKEVLGEMGFDPNGADNEYGIGMPISRA</sequence>
<feature type="compositionally biased region" description="Basic and acidic residues" evidence="5">
    <location>
        <begin position="1115"/>
        <end position="1128"/>
    </location>
</feature>
<feature type="transmembrane region" description="Helical" evidence="6">
    <location>
        <begin position="230"/>
        <end position="249"/>
    </location>
</feature>
<feature type="transmembrane region" description="Helical" evidence="6">
    <location>
        <begin position="924"/>
        <end position="945"/>
    </location>
</feature>
<dbReference type="PANTHER" id="PTHR47804:SF3">
    <property type="entry name" value="PROTEIN BRE4"/>
    <property type="match status" value="1"/>
</dbReference>
<dbReference type="InterPro" id="IPR052430">
    <property type="entry name" value="IVT-Associated"/>
</dbReference>
<feature type="transmembrane region" description="Helical" evidence="6">
    <location>
        <begin position="870"/>
        <end position="888"/>
    </location>
</feature>
<dbReference type="InterPro" id="IPR023244">
    <property type="entry name" value="Brefeldin_A-sensitivity_4"/>
</dbReference>
<evidence type="ECO:0000256" key="3">
    <source>
        <dbReference type="ARBA" id="ARBA00022989"/>
    </source>
</evidence>
<dbReference type="Proteomes" id="UP000696280">
    <property type="component" value="Unassembled WGS sequence"/>
</dbReference>
<evidence type="ECO:0000259" key="7">
    <source>
        <dbReference type="Pfam" id="PF13515"/>
    </source>
</evidence>
<feature type="transmembrane region" description="Helical" evidence="6">
    <location>
        <begin position="363"/>
        <end position="382"/>
    </location>
</feature>
<keyword evidence="2 6" id="KW-0812">Transmembrane</keyword>
<feature type="compositionally biased region" description="Low complexity" evidence="5">
    <location>
        <begin position="42"/>
        <end position="55"/>
    </location>
</feature>
<evidence type="ECO:0000256" key="2">
    <source>
        <dbReference type="ARBA" id="ARBA00022692"/>
    </source>
</evidence>
<keyword evidence="4 6" id="KW-0472">Membrane</keyword>
<dbReference type="EMBL" id="CAJVRL010000084">
    <property type="protein sequence ID" value="CAG8958683.1"/>
    <property type="molecule type" value="Genomic_DNA"/>
</dbReference>
<evidence type="ECO:0000256" key="5">
    <source>
        <dbReference type="SAM" id="MobiDB-lite"/>
    </source>
</evidence>
<gene>
    <name evidence="8" type="ORF">HYFRA_00011525</name>
</gene>
<feature type="region of interest" description="Disordered" evidence="5">
    <location>
        <begin position="480"/>
        <end position="541"/>
    </location>
</feature>
<comment type="subcellular location">
    <subcellularLocation>
        <location evidence="1">Membrane</location>
        <topology evidence="1">Multi-pass membrane protein</topology>
    </subcellularLocation>
</comment>
<feature type="transmembrane region" description="Helical" evidence="6">
    <location>
        <begin position="957"/>
        <end position="977"/>
    </location>
</feature>
<keyword evidence="9" id="KW-1185">Reference proteome</keyword>
<dbReference type="GO" id="GO:0016020">
    <property type="term" value="C:membrane"/>
    <property type="evidence" value="ECO:0007669"/>
    <property type="project" value="UniProtKB-SubCell"/>
</dbReference>
<feature type="region of interest" description="Disordered" evidence="5">
    <location>
        <begin position="1"/>
        <end position="83"/>
    </location>
</feature>
<evidence type="ECO:0000313" key="8">
    <source>
        <dbReference type="EMBL" id="CAG8958683.1"/>
    </source>
</evidence>
<evidence type="ECO:0000256" key="6">
    <source>
        <dbReference type="SAM" id="Phobius"/>
    </source>
</evidence>
<feature type="transmembrane region" description="Helical" evidence="6">
    <location>
        <begin position="306"/>
        <end position="325"/>
    </location>
</feature>
<comment type="caution">
    <text evidence="8">The sequence shown here is derived from an EMBL/GenBank/DDBJ whole genome shotgun (WGS) entry which is preliminary data.</text>
</comment>
<dbReference type="AlphaFoldDB" id="A0A9N9L5U5"/>
<feature type="transmembrane region" description="Helical" evidence="6">
    <location>
        <begin position="844"/>
        <end position="864"/>
    </location>
</feature>
<feature type="compositionally biased region" description="Polar residues" evidence="5">
    <location>
        <begin position="512"/>
        <end position="532"/>
    </location>
</feature>
<feature type="compositionally biased region" description="Polar residues" evidence="5">
    <location>
        <begin position="24"/>
        <end position="33"/>
    </location>
</feature>
<reference evidence="8" key="1">
    <citation type="submission" date="2021-07" db="EMBL/GenBank/DDBJ databases">
        <authorList>
            <person name="Durling M."/>
        </authorList>
    </citation>
    <scope>NUCLEOTIDE SEQUENCE</scope>
</reference>
<feature type="domain" description="Integral membrane bound transporter" evidence="7">
    <location>
        <begin position="815"/>
        <end position="940"/>
    </location>
</feature>
<dbReference type="PANTHER" id="PTHR47804">
    <property type="entry name" value="60S RIBOSOMAL PROTEIN L19"/>
    <property type="match status" value="1"/>
</dbReference>
<feature type="transmembrane region" description="Helical" evidence="6">
    <location>
        <begin position="332"/>
        <end position="351"/>
    </location>
</feature>
<keyword evidence="3 6" id="KW-1133">Transmembrane helix</keyword>
<dbReference type="InterPro" id="IPR049453">
    <property type="entry name" value="Memb_transporter_dom"/>
</dbReference>
<dbReference type="Pfam" id="PF13515">
    <property type="entry name" value="FUSC_2"/>
    <property type="match status" value="1"/>
</dbReference>
<evidence type="ECO:0000256" key="1">
    <source>
        <dbReference type="ARBA" id="ARBA00004141"/>
    </source>
</evidence>